<feature type="region of interest" description="Disordered" evidence="1">
    <location>
        <begin position="22"/>
        <end position="41"/>
    </location>
</feature>
<evidence type="ECO:0000256" key="1">
    <source>
        <dbReference type="SAM" id="MobiDB-lite"/>
    </source>
</evidence>
<feature type="compositionally biased region" description="Basic and acidic residues" evidence="1">
    <location>
        <begin position="87"/>
        <end position="96"/>
    </location>
</feature>
<organism evidence="2">
    <name type="scientific">Brassica napus</name>
    <name type="common">Rape</name>
    <dbReference type="NCBI Taxonomy" id="3708"/>
    <lineage>
        <taxon>Eukaryota</taxon>
        <taxon>Viridiplantae</taxon>
        <taxon>Streptophyta</taxon>
        <taxon>Embryophyta</taxon>
        <taxon>Tracheophyta</taxon>
        <taxon>Spermatophyta</taxon>
        <taxon>Magnoliopsida</taxon>
        <taxon>eudicotyledons</taxon>
        <taxon>Gunneridae</taxon>
        <taxon>Pentapetalae</taxon>
        <taxon>rosids</taxon>
        <taxon>malvids</taxon>
        <taxon>Brassicales</taxon>
        <taxon>Brassicaceae</taxon>
        <taxon>Brassiceae</taxon>
        <taxon>Brassica</taxon>
    </lineage>
</organism>
<dbReference type="EMBL" id="HG994363">
    <property type="protein sequence ID" value="CAF2043752.1"/>
    <property type="molecule type" value="Genomic_DNA"/>
</dbReference>
<proteinExistence type="predicted"/>
<reference evidence="2" key="1">
    <citation type="submission" date="2021-01" db="EMBL/GenBank/DDBJ databases">
        <authorList>
            <consortium name="Genoscope - CEA"/>
            <person name="William W."/>
        </authorList>
    </citation>
    <scope>NUCLEOTIDE SEQUENCE</scope>
</reference>
<evidence type="ECO:0000313" key="2">
    <source>
        <dbReference type="EMBL" id="CAF2043752.1"/>
    </source>
</evidence>
<gene>
    <name evidence="2" type="ORF">DARMORV10_A09P31770.1</name>
</gene>
<dbReference type="Proteomes" id="UP001295469">
    <property type="component" value="Chromosome A09"/>
</dbReference>
<name>A0A816P2Z9_BRANA</name>
<feature type="region of interest" description="Disordered" evidence="1">
    <location>
        <begin position="71"/>
        <end position="107"/>
    </location>
</feature>
<accession>A0A816P2Z9</accession>
<protein>
    <submittedName>
        <fullName evidence="2">(rape) hypothetical protein</fullName>
    </submittedName>
</protein>
<sequence length="126" mass="14662">MSRPRVLRSLLSHRQLRWVHHEGQAEEKGEIDGAESKGRTLGDYDRCKRKLEDHQPPSLLQMELQNIDRFSESSRPQVHQEMATARDQLKKKERDLGLSSQSESVTGWKLGRPNGCWRFKSDQPKI</sequence>
<dbReference type="AlphaFoldDB" id="A0A816P2Z9"/>